<organism evidence="1 2">
    <name type="scientific">Clostridium facile</name>
    <dbReference type="NCBI Taxonomy" id="2763035"/>
    <lineage>
        <taxon>Bacteria</taxon>
        <taxon>Bacillati</taxon>
        <taxon>Bacillota</taxon>
        <taxon>Clostridia</taxon>
        <taxon>Eubacteriales</taxon>
        <taxon>Clostridiaceae</taxon>
        <taxon>Clostridium</taxon>
    </lineage>
</organism>
<dbReference type="RefSeq" id="WP_069989347.1">
    <property type="nucleotide sequence ID" value="NZ_JACOQK010000001.1"/>
</dbReference>
<gene>
    <name evidence="1" type="ORF">H8Z77_06135</name>
</gene>
<proteinExistence type="predicted"/>
<comment type="caution">
    <text evidence="1">The sequence shown here is derived from an EMBL/GenBank/DDBJ whole genome shotgun (WGS) entry which is preliminary data.</text>
</comment>
<dbReference type="Proteomes" id="UP000649151">
    <property type="component" value="Unassembled WGS sequence"/>
</dbReference>
<evidence type="ECO:0000313" key="1">
    <source>
        <dbReference type="EMBL" id="MBC5787601.1"/>
    </source>
</evidence>
<evidence type="ECO:0000313" key="2">
    <source>
        <dbReference type="Proteomes" id="UP000649151"/>
    </source>
</evidence>
<name>A0ABR7IR17_9CLOT</name>
<dbReference type="EMBL" id="JACOQK010000001">
    <property type="protein sequence ID" value="MBC5787601.1"/>
    <property type="molecule type" value="Genomic_DNA"/>
</dbReference>
<keyword evidence="2" id="KW-1185">Reference proteome</keyword>
<accession>A0ABR7IR17</accession>
<protein>
    <submittedName>
        <fullName evidence="1">Uncharacterized protein</fullName>
    </submittedName>
</protein>
<reference evidence="1 2" key="1">
    <citation type="submission" date="2020-08" db="EMBL/GenBank/DDBJ databases">
        <title>Genome public.</title>
        <authorList>
            <person name="Liu C."/>
            <person name="Sun Q."/>
        </authorList>
    </citation>
    <scope>NUCLEOTIDE SEQUENCE [LARGE SCALE GENOMIC DNA]</scope>
    <source>
        <strain evidence="1 2">NSJ-27</strain>
    </source>
</reference>
<sequence length="64" mass="7123">MKSEINLKDLPMGLGMALAQNTDAMKKFVDLSKPEQAAIIDHTHSIHSKQEMHDYINQIFGAGL</sequence>